<dbReference type="KEGG" id="cthe:Chro_3783"/>
<keyword evidence="3" id="KW-1185">Reference proteome</keyword>
<gene>
    <name evidence="2" type="ORF">Chro_3783</name>
</gene>
<keyword evidence="1" id="KW-0472">Membrane</keyword>
<dbReference type="EMBL" id="CP003597">
    <property type="protein sequence ID" value="AFY89213.1"/>
    <property type="molecule type" value="Genomic_DNA"/>
</dbReference>
<feature type="transmembrane region" description="Helical" evidence="1">
    <location>
        <begin position="162"/>
        <end position="185"/>
    </location>
</feature>
<feature type="transmembrane region" description="Helical" evidence="1">
    <location>
        <begin position="54"/>
        <end position="75"/>
    </location>
</feature>
<dbReference type="RefSeq" id="WP_015155756.1">
    <property type="nucleotide sequence ID" value="NC_019695.1"/>
</dbReference>
<keyword evidence="1" id="KW-1133">Transmembrane helix</keyword>
<evidence type="ECO:0000256" key="1">
    <source>
        <dbReference type="SAM" id="Phobius"/>
    </source>
</evidence>
<dbReference type="STRING" id="251229.Chro_3783"/>
<name>K9U3J5_CHRTP</name>
<evidence type="ECO:0000313" key="2">
    <source>
        <dbReference type="EMBL" id="AFY89213.1"/>
    </source>
</evidence>
<proteinExistence type="predicted"/>
<dbReference type="eggNOG" id="ENOG5032W7P">
    <property type="taxonomic scope" value="Bacteria"/>
</dbReference>
<organism evidence="2 3">
    <name type="scientific">Chroococcidiopsis thermalis (strain PCC 7203)</name>
    <dbReference type="NCBI Taxonomy" id="251229"/>
    <lineage>
        <taxon>Bacteria</taxon>
        <taxon>Bacillati</taxon>
        <taxon>Cyanobacteriota</taxon>
        <taxon>Cyanophyceae</taxon>
        <taxon>Chroococcidiopsidales</taxon>
        <taxon>Chroococcidiopsidaceae</taxon>
        <taxon>Chroococcidiopsis</taxon>
    </lineage>
</organism>
<dbReference type="AlphaFoldDB" id="K9U3J5"/>
<protein>
    <submittedName>
        <fullName evidence="2">Uncharacterized protein</fullName>
    </submittedName>
</protein>
<feature type="transmembrane region" description="Helical" evidence="1">
    <location>
        <begin position="29"/>
        <end position="47"/>
    </location>
</feature>
<dbReference type="Proteomes" id="UP000010384">
    <property type="component" value="Chromosome"/>
</dbReference>
<reference evidence="2 3" key="1">
    <citation type="submission" date="2012-06" db="EMBL/GenBank/DDBJ databases">
        <title>Finished chromosome of genome of Chroococcidiopsis thermalis PCC 7203.</title>
        <authorList>
            <consortium name="US DOE Joint Genome Institute"/>
            <person name="Gugger M."/>
            <person name="Coursin T."/>
            <person name="Rippka R."/>
            <person name="Tandeau De Marsac N."/>
            <person name="Huntemann M."/>
            <person name="Wei C.-L."/>
            <person name="Han J."/>
            <person name="Detter J.C."/>
            <person name="Han C."/>
            <person name="Tapia R."/>
            <person name="Davenport K."/>
            <person name="Daligault H."/>
            <person name="Erkkila T."/>
            <person name="Gu W."/>
            <person name="Munk A.C.C."/>
            <person name="Teshima H."/>
            <person name="Xu Y."/>
            <person name="Chain P."/>
            <person name="Chen A."/>
            <person name="Krypides N."/>
            <person name="Mavromatis K."/>
            <person name="Markowitz V."/>
            <person name="Szeto E."/>
            <person name="Ivanova N."/>
            <person name="Mikhailova N."/>
            <person name="Ovchinnikova G."/>
            <person name="Pagani I."/>
            <person name="Pati A."/>
            <person name="Goodwin L."/>
            <person name="Peters L."/>
            <person name="Pitluck S."/>
            <person name="Woyke T."/>
            <person name="Kerfeld C."/>
        </authorList>
    </citation>
    <scope>NUCLEOTIDE SEQUENCE [LARGE SCALE GENOMIC DNA]</scope>
    <source>
        <strain evidence="2 3">PCC 7203</strain>
    </source>
</reference>
<dbReference type="HOGENOM" id="CLU_094239_0_0_3"/>
<feature type="transmembrane region" description="Helical" evidence="1">
    <location>
        <begin position="126"/>
        <end position="150"/>
    </location>
</feature>
<dbReference type="OrthoDB" id="455056at2"/>
<dbReference type="InParanoid" id="K9U3J5"/>
<accession>K9U3J5</accession>
<keyword evidence="1" id="KW-0812">Transmembrane</keyword>
<evidence type="ECO:0000313" key="3">
    <source>
        <dbReference type="Proteomes" id="UP000010384"/>
    </source>
</evidence>
<feature type="transmembrane region" description="Helical" evidence="1">
    <location>
        <begin position="95"/>
        <end position="114"/>
    </location>
</feature>
<sequence>MGSTQTITGLSSTSNSRWARGCDAIARGWLWNFLLIFLGSASSVVYPHPPLVSFATIAGATLTCKKAAIATMAIWLVNQVYGYSLRDYPRTSESIAWGLIMGLGTLLVALLASLKPKFSREKIGGHFLWLGVSFVGGFILFEGLILLTGIFPGISHNLTPAILMRLLIKESIWIVPLALAHMFLVRRSQIVS</sequence>